<feature type="transmembrane region" description="Helical" evidence="2">
    <location>
        <begin position="469"/>
        <end position="492"/>
    </location>
</feature>
<keyword evidence="2" id="KW-0472">Membrane</keyword>
<evidence type="ECO:0000313" key="4">
    <source>
        <dbReference type="Proteomes" id="UP000278807"/>
    </source>
</evidence>
<dbReference type="Proteomes" id="UP000278807">
    <property type="component" value="Unassembled WGS sequence"/>
</dbReference>
<name>A0A0R3TR81_RODNA</name>
<sequence length="577" mass="65001">MAENLGWYEIADLMLKYFDLPMVSDIYNMTADSYYDTAKSLKKYCSSEILEEARDYPKFGDWCRYITRFSTCSIAPHPSEFFGTVISAPHNVTPVTATVHTAPAFRNLTDCYDDYFCGKPWNANLFYTLYGIVFALLCSAGLLLNFACMVGFNRSTNRCGATLYFTVIALLDCLYLAFTLPLKTAVHLNGVSFSDQTTAYAQRAAYLVPVAVPFTVFFEVSSVWLTICLLMERYLYLRRGYFSKSVTSIRIHVRMISVVLLLSFCYIIPRFFEFRSVPNSEIPNGYKVVFTSMGNSSLYRSVGSFYLAAPTHQYSILLEQSLVDYLLNIPVEMFLPYLGVGMLTSMAVSKMVDLGSSKWKTVTNLCSYSTYCCCGDDFANCYPFTKAKKDRNNDAIEEPDLESPNNPSNDNFDCPSLSTFEDKRLPKVSIAGNNQVLYCGIPFEKRSDLMPFYFLVPPPRQTLKETANVVITVCLGFLLLITKIPKLILLALELERYVELNPVYTEMAIECLSITFIVLKPMIYLIFGVHFRHALTGLCCCACLYTPVIHGNGANGRKGPQEGESDAEGESMMGEME</sequence>
<dbReference type="Gene3D" id="1.20.1070.10">
    <property type="entry name" value="Rhodopsin 7-helix transmembrane proteins"/>
    <property type="match status" value="1"/>
</dbReference>
<evidence type="ECO:0000256" key="1">
    <source>
        <dbReference type="SAM" id="MobiDB-lite"/>
    </source>
</evidence>
<proteinExistence type="predicted"/>
<evidence type="ECO:0000313" key="3">
    <source>
        <dbReference type="EMBL" id="VDO07119.1"/>
    </source>
</evidence>
<dbReference type="SUPFAM" id="SSF81321">
    <property type="entry name" value="Family A G protein-coupled receptor-like"/>
    <property type="match status" value="1"/>
</dbReference>
<feature type="region of interest" description="Disordered" evidence="1">
    <location>
        <begin position="555"/>
        <end position="577"/>
    </location>
</feature>
<dbReference type="PANTHER" id="PTHR46641">
    <property type="entry name" value="FMRFAMIDE RECEPTOR-RELATED"/>
    <property type="match status" value="1"/>
</dbReference>
<dbReference type="EMBL" id="UZAE01012872">
    <property type="protein sequence ID" value="VDO07119.1"/>
    <property type="molecule type" value="Genomic_DNA"/>
</dbReference>
<accession>A0A0R3TR81</accession>
<keyword evidence="2" id="KW-0812">Transmembrane</keyword>
<evidence type="ECO:0000313" key="5">
    <source>
        <dbReference type="WBParaSite" id="HNAJ_0001007801-mRNA-1"/>
    </source>
</evidence>
<keyword evidence="4" id="KW-1185">Reference proteome</keyword>
<dbReference type="WBParaSite" id="HNAJ_0001007801-mRNA-1">
    <property type="protein sequence ID" value="HNAJ_0001007801-mRNA-1"/>
    <property type="gene ID" value="HNAJ_0001007801"/>
</dbReference>
<protein>
    <submittedName>
        <fullName evidence="5">G_PROTEIN_RECEP_F1_2 domain-containing protein</fullName>
    </submittedName>
</protein>
<reference evidence="5" key="1">
    <citation type="submission" date="2017-02" db="UniProtKB">
        <authorList>
            <consortium name="WormBaseParasite"/>
        </authorList>
    </citation>
    <scope>IDENTIFICATION</scope>
</reference>
<reference evidence="3 4" key="2">
    <citation type="submission" date="2018-11" db="EMBL/GenBank/DDBJ databases">
        <authorList>
            <consortium name="Pathogen Informatics"/>
        </authorList>
    </citation>
    <scope>NUCLEOTIDE SEQUENCE [LARGE SCALE GENOMIC DNA]</scope>
</reference>
<organism evidence="5">
    <name type="scientific">Rodentolepis nana</name>
    <name type="common">Dwarf tapeworm</name>
    <name type="synonym">Hymenolepis nana</name>
    <dbReference type="NCBI Taxonomy" id="102285"/>
    <lineage>
        <taxon>Eukaryota</taxon>
        <taxon>Metazoa</taxon>
        <taxon>Spiralia</taxon>
        <taxon>Lophotrochozoa</taxon>
        <taxon>Platyhelminthes</taxon>
        <taxon>Cestoda</taxon>
        <taxon>Eucestoda</taxon>
        <taxon>Cyclophyllidea</taxon>
        <taxon>Hymenolepididae</taxon>
        <taxon>Rodentolepis</taxon>
    </lineage>
</organism>
<feature type="transmembrane region" description="Helical" evidence="2">
    <location>
        <begin position="206"/>
        <end position="230"/>
    </location>
</feature>
<evidence type="ECO:0000256" key="2">
    <source>
        <dbReference type="SAM" id="Phobius"/>
    </source>
</evidence>
<dbReference type="PANTHER" id="PTHR46641:SF2">
    <property type="entry name" value="FMRFAMIDE RECEPTOR"/>
    <property type="match status" value="1"/>
</dbReference>
<dbReference type="OrthoDB" id="10011262at2759"/>
<gene>
    <name evidence="3" type="ORF">HNAJ_LOCUS10073</name>
</gene>
<feature type="transmembrane region" description="Helical" evidence="2">
    <location>
        <begin position="164"/>
        <end position="186"/>
    </location>
</feature>
<dbReference type="InterPro" id="IPR052954">
    <property type="entry name" value="GPCR-Ligand_Int"/>
</dbReference>
<feature type="transmembrane region" description="Helical" evidence="2">
    <location>
        <begin position="251"/>
        <end position="272"/>
    </location>
</feature>
<feature type="transmembrane region" description="Helical" evidence="2">
    <location>
        <begin position="334"/>
        <end position="352"/>
    </location>
</feature>
<feature type="transmembrane region" description="Helical" evidence="2">
    <location>
        <begin position="507"/>
        <end position="527"/>
    </location>
</feature>
<keyword evidence="2" id="KW-1133">Transmembrane helix</keyword>
<dbReference type="AlphaFoldDB" id="A0A0R3TR81"/>
<feature type="transmembrane region" description="Helical" evidence="2">
    <location>
        <begin position="129"/>
        <end position="152"/>
    </location>
</feature>